<evidence type="ECO:0000313" key="1">
    <source>
        <dbReference type="EMBL" id="KFI45770.1"/>
    </source>
</evidence>
<dbReference type="AlphaFoldDB" id="A0A086ZGX0"/>
<comment type="caution">
    <text evidence="1">The sequence shown here is derived from an EMBL/GenBank/DDBJ whole genome shotgun (WGS) entry which is preliminary data.</text>
</comment>
<proteinExistence type="predicted"/>
<organism evidence="1 2">
    <name type="scientific">Bifidobacterium bohemicum DSM 22767</name>
    <dbReference type="NCBI Taxonomy" id="1437606"/>
    <lineage>
        <taxon>Bacteria</taxon>
        <taxon>Bacillati</taxon>
        <taxon>Actinomycetota</taxon>
        <taxon>Actinomycetes</taxon>
        <taxon>Bifidobacteriales</taxon>
        <taxon>Bifidobacteriaceae</taxon>
        <taxon>Bifidobacterium</taxon>
    </lineage>
</organism>
<reference evidence="1 2" key="1">
    <citation type="submission" date="2014-03" db="EMBL/GenBank/DDBJ databases">
        <title>Genomics of Bifidobacteria.</title>
        <authorList>
            <person name="Ventura M."/>
            <person name="Milani C."/>
            <person name="Lugli G.A."/>
        </authorList>
    </citation>
    <scope>NUCLEOTIDE SEQUENCE [LARGE SCALE GENOMIC DNA]</scope>
    <source>
        <strain evidence="1 2">DSM 22767</strain>
    </source>
</reference>
<gene>
    <name evidence="1" type="ORF">BBOH_0572</name>
</gene>
<dbReference type="Proteomes" id="UP000029096">
    <property type="component" value="Unassembled WGS sequence"/>
</dbReference>
<name>A0A086ZGX0_9BIFI</name>
<keyword evidence="2" id="KW-1185">Reference proteome</keyword>
<protein>
    <submittedName>
        <fullName evidence="1">Uncharacterized protein</fullName>
    </submittedName>
</protein>
<evidence type="ECO:0000313" key="2">
    <source>
        <dbReference type="Proteomes" id="UP000029096"/>
    </source>
</evidence>
<accession>A0A086ZGX0</accession>
<dbReference type="EMBL" id="JGYP01000002">
    <property type="protein sequence ID" value="KFI45770.1"/>
    <property type="molecule type" value="Genomic_DNA"/>
</dbReference>
<sequence>MMPVNLRCPFLKGVLPRGDAQIQASDVPGADVIASTGVGAGHPNVTAVVALDVTTADGLGPAENRRPGPD</sequence>